<evidence type="ECO:0000256" key="1">
    <source>
        <dbReference type="SAM" id="MobiDB-lite"/>
    </source>
</evidence>
<dbReference type="OrthoDB" id="2434934at2759"/>
<evidence type="ECO:0000313" key="3">
    <source>
        <dbReference type="Proteomes" id="UP000008370"/>
    </source>
</evidence>
<dbReference type="AlphaFoldDB" id="K5W553"/>
<dbReference type="Proteomes" id="UP000008370">
    <property type="component" value="Unassembled WGS sequence"/>
</dbReference>
<protein>
    <submittedName>
        <fullName evidence="2">Uncharacterized protein</fullName>
    </submittedName>
</protein>
<reference evidence="2 3" key="1">
    <citation type="journal article" date="2012" name="BMC Genomics">
        <title>Comparative genomics of the white-rot fungi, Phanerochaete carnosa and P. chrysosporium, to elucidate the genetic basis of the distinct wood types they colonize.</title>
        <authorList>
            <person name="Suzuki H."/>
            <person name="MacDonald J."/>
            <person name="Syed K."/>
            <person name="Salamov A."/>
            <person name="Hori C."/>
            <person name="Aerts A."/>
            <person name="Henrissat B."/>
            <person name="Wiebenga A."/>
            <person name="vanKuyk P.A."/>
            <person name="Barry K."/>
            <person name="Lindquist E."/>
            <person name="LaButti K."/>
            <person name="Lapidus A."/>
            <person name="Lucas S."/>
            <person name="Coutinho P."/>
            <person name="Gong Y."/>
            <person name="Samejima M."/>
            <person name="Mahadevan R."/>
            <person name="Abou-Zaid M."/>
            <person name="de Vries R.P."/>
            <person name="Igarashi K."/>
            <person name="Yadav J.S."/>
            <person name="Grigoriev I.V."/>
            <person name="Master E.R."/>
        </authorList>
    </citation>
    <scope>NUCLEOTIDE SEQUENCE [LARGE SCALE GENOMIC DNA]</scope>
    <source>
        <strain evidence="2 3">HHB-10118-sp</strain>
    </source>
</reference>
<feature type="region of interest" description="Disordered" evidence="1">
    <location>
        <begin position="1"/>
        <end position="109"/>
    </location>
</feature>
<dbReference type="GeneID" id="18916996"/>
<dbReference type="KEGG" id="pco:PHACADRAFT_257986"/>
<accession>K5W553</accession>
<gene>
    <name evidence="2" type="ORF">PHACADRAFT_257986</name>
</gene>
<feature type="compositionally biased region" description="Low complexity" evidence="1">
    <location>
        <begin position="533"/>
        <end position="567"/>
    </location>
</feature>
<dbReference type="EMBL" id="JH930473">
    <property type="protein sequence ID" value="EKM54260.1"/>
    <property type="molecule type" value="Genomic_DNA"/>
</dbReference>
<organism evidence="2 3">
    <name type="scientific">Phanerochaete carnosa (strain HHB-10118-sp)</name>
    <name type="common">White-rot fungus</name>
    <name type="synonym">Peniophora carnosa</name>
    <dbReference type="NCBI Taxonomy" id="650164"/>
    <lineage>
        <taxon>Eukaryota</taxon>
        <taxon>Fungi</taxon>
        <taxon>Dikarya</taxon>
        <taxon>Basidiomycota</taxon>
        <taxon>Agaricomycotina</taxon>
        <taxon>Agaricomycetes</taxon>
        <taxon>Polyporales</taxon>
        <taxon>Phanerochaetaceae</taxon>
        <taxon>Phanerochaete</taxon>
    </lineage>
</organism>
<dbReference type="RefSeq" id="XP_007396959.1">
    <property type="nucleotide sequence ID" value="XM_007396897.1"/>
</dbReference>
<dbReference type="HOGENOM" id="CLU_028832_1_1_1"/>
<dbReference type="InParanoid" id="K5W553"/>
<name>K5W553_PHACS</name>
<evidence type="ECO:0000313" key="2">
    <source>
        <dbReference type="EMBL" id="EKM54260.1"/>
    </source>
</evidence>
<feature type="region of interest" description="Disordered" evidence="1">
    <location>
        <begin position="457"/>
        <end position="567"/>
    </location>
</feature>
<feature type="compositionally biased region" description="Low complexity" evidence="1">
    <location>
        <begin position="83"/>
        <end position="95"/>
    </location>
</feature>
<proteinExistence type="predicted"/>
<sequence length="567" mass="59927">MFSLISRSKTRLNKSDVQLPAKQEPDVAGVVAVLTAEPEQTQTTPALELSAAPVDASLQPQAEDARPSASIYSSDEPQDAPTDDTPTSTPTSEAPQDVEPELESKPQPPVIQHRFSFRPLTFKFLNGQLPSHEHSKPILSAAEEHKKKLQASEDRTRRITRISYADKRAKESAIVARSLIIGPAGITLPKPKPLSKPKIDKVKSQLLQPKSANRVIAQLRALSTESVHVDGGAAAVGPAPPIRAVCLKVTDTEVDARHFTHAAGVASVFSASVAQLSDIFSKMELVDLVTAANLGLGASADEPGLFSGAVPTAGTIIEGIEKATPQLMALGYATGKVVQPDHTGIYPPTDRMSVITYWWGLEIVLPPSSIAWLGGVPSVAHSVINVLTALAVLNGGVAEIMPFVRYIATYIDAEFKMIQGQDRGKGVVCAATWLLPAALVPRPWDFAPAPPVQVPSAPIENPAIPTHDKPANPDVPTSPISPSEELSESRPASPPALLPPLNIHSSSFNEPDVNTAPPVDNTLVVSAEKAPEAPEASNESELPAVAVVPPTPTSVQTTTSHETVTAV</sequence>
<keyword evidence="3" id="KW-1185">Reference proteome</keyword>